<dbReference type="EMBL" id="JALJOU010000002">
    <property type="protein sequence ID" value="KAK9845751.1"/>
    <property type="molecule type" value="Genomic_DNA"/>
</dbReference>
<name>A0AAW1SHN3_9CHLO</name>
<dbReference type="PROSITE" id="PS51017">
    <property type="entry name" value="CCT"/>
    <property type="match status" value="1"/>
</dbReference>
<feature type="compositionally biased region" description="Low complexity" evidence="4">
    <location>
        <begin position="272"/>
        <end position="316"/>
    </location>
</feature>
<evidence type="ECO:0000256" key="3">
    <source>
        <dbReference type="PROSITE-ProRule" id="PRU00357"/>
    </source>
</evidence>
<dbReference type="Proteomes" id="UP001445335">
    <property type="component" value="Unassembled WGS sequence"/>
</dbReference>
<dbReference type="GO" id="GO:0005634">
    <property type="term" value="C:nucleus"/>
    <property type="evidence" value="ECO:0007669"/>
    <property type="project" value="UniProtKB-SubCell"/>
</dbReference>
<keyword evidence="7" id="KW-1185">Reference proteome</keyword>
<evidence type="ECO:0000256" key="2">
    <source>
        <dbReference type="ARBA" id="ARBA00023242"/>
    </source>
</evidence>
<evidence type="ECO:0000313" key="6">
    <source>
        <dbReference type="EMBL" id="KAK9845751.1"/>
    </source>
</evidence>
<dbReference type="InterPro" id="IPR052453">
    <property type="entry name" value="CONSTANS-like_ZF"/>
</dbReference>
<comment type="subcellular location">
    <subcellularLocation>
        <location evidence="1 3">Nucleus</location>
    </subcellularLocation>
</comment>
<evidence type="ECO:0000256" key="1">
    <source>
        <dbReference type="ARBA" id="ARBA00004123"/>
    </source>
</evidence>
<feature type="region of interest" description="Disordered" evidence="4">
    <location>
        <begin position="216"/>
        <end position="236"/>
    </location>
</feature>
<gene>
    <name evidence="6" type="ORF">WJX81_001381</name>
</gene>
<dbReference type="InterPro" id="IPR010402">
    <property type="entry name" value="CCT_domain"/>
</dbReference>
<protein>
    <recommendedName>
        <fullName evidence="5">CCT domain-containing protein</fullName>
    </recommendedName>
</protein>
<dbReference type="PANTHER" id="PTHR31874">
    <property type="entry name" value="CCT MOTIF FAMILY PROTEIN, EXPRESSED"/>
    <property type="match status" value="1"/>
</dbReference>
<feature type="region of interest" description="Disordered" evidence="4">
    <location>
        <begin position="388"/>
        <end position="422"/>
    </location>
</feature>
<feature type="domain" description="CCT" evidence="5">
    <location>
        <begin position="340"/>
        <end position="382"/>
    </location>
</feature>
<proteinExistence type="predicted"/>
<organism evidence="6 7">
    <name type="scientific">Elliptochloris bilobata</name>
    <dbReference type="NCBI Taxonomy" id="381761"/>
    <lineage>
        <taxon>Eukaryota</taxon>
        <taxon>Viridiplantae</taxon>
        <taxon>Chlorophyta</taxon>
        <taxon>core chlorophytes</taxon>
        <taxon>Trebouxiophyceae</taxon>
        <taxon>Trebouxiophyceae incertae sedis</taxon>
        <taxon>Elliptochloris clade</taxon>
        <taxon>Elliptochloris</taxon>
    </lineage>
</organism>
<feature type="compositionally biased region" description="Gly residues" evidence="4">
    <location>
        <begin position="323"/>
        <end position="339"/>
    </location>
</feature>
<feature type="region of interest" description="Disordered" evidence="4">
    <location>
        <begin position="1"/>
        <end position="34"/>
    </location>
</feature>
<evidence type="ECO:0000256" key="4">
    <source>
        <dbReference type="SAM" id="MobiDB-lite"/>
    </source>
</evidence>
<dbReference type="AlphaFoldDB" id="A0AAW1SHN3"/>
<feature type="compositionally biased region" description="Low complexity" evidence="4">
    <location>
        <begin position="388"/>
        <end position="400"/>
    </location>
</feature>
<evidence type="ECO:0000259" key="5">
    <source>
        <dbReference type="PROSITE" id="PS51017"/>
    </source>
</evidence>
<feature type="region of interest" description="Disordered" evidence="4">
    <location>
        <begin position="248"/>
        <end position="342"/>
    </location>
</feature>
<dbReference type="PANTHER" id="PTHR31874:SF1">
    <property type="entry name" value="ZINC FINGER PROTEIN CONSTANS-LIKE 6"/>
    <property type="match status" value="1"/>
</dbReference>
<evidence type="ECO:0000313" key="7">
    <source>
        <dbReference type="Proteomes" id="UP001445335"/>
    </source>
</evidence>
<reference evidence="6 7" key="1">
    <citation type="journal article" date="2024" name="Nat. Commun.">
        <title>Phylogenomics reveals the evolutionary origins of lichenization in chlorophyte algae.</title>
        <authorList>
            <person name="Puginier C."/>
            <person name="Libourel C."/>
            <person name="Otte J."/>
            <person name="Skaloud P."/>
            <person name="Haon M."/>
            <person name="Grisel S."/>
            <person name="Petersen M."/>
            <person name="Berrin J.G."/>
            <person name="Delaux P.M."/>
            <person name="Dal Grande F."/>
            <person name="Keller J."/>
        </authorList>
    </citation>
    <scope>NUCLEOTIDE SEQUENCE [LARGE SCALE GENOMIC DNA]</scope>
    <source>
        <strain evidence="6 7">SAG 245.80</strain>
    </source>
</reference>
<comment type="caution">
    <text evidence="6">The sequence shown here is derived from an EMBL/GenBank/DDBJ whole genome shotgun (WGS) entry which is preliminary data.</text>
</comment>
<dbReference type="Pfam" id="PF06203">
    <property type="entry name" value="CCT"/>
    <property type="match status" value="1"/>
</dbReference>
<feature type="region of interest" description="Disordered" evidence="4">
    <location>
        <begin position="160"/>
        <end position="182"/>
    </location>
</feature>
<keyword evidence="2 3" id="KW-0539">Nucleus</keyword>
<dbReference type="GO" id="GO:0006355">
    <property type="term" value="P:regulation of DNA-templated transcription"/>
    <property type="evidence" value="ECO:0007669"/>
    <property type="project" value="TreeGrafter"/>
</dbReference>
<accession>A0AAW1SHN3</accession>
<feature type="compositionally biased region" description="Low complexity" evidence="4">
    <location>
        <begin position="221"/>
        <end position="230"/>
    </location>
</feature>
<sequence length="422" mass="42160">MSAFQSAQLPEPTEFDRSADAATGSHECGEPTELVPMTSAEADAYDRSENTDGKVLTYLTACGLSVAGSAQSALTFAGSGDMGPRGASGSGELLRVGSEGRAVEAGGTAEQGALAGSGLGPGPGLATPQLRQSKLQLSLGMGLGLQLDLGAWHYGPGRGGGPPTVSLDPPLEPPRASGPAAGFRGAMLEGARHGGAGTLGGGQGFQGGLSQGVKAEASGMAAGRRQQAQGDQELCGGPSAALLRSVSDEAARAPAPAADDARGRAAQDGSEPRASGRSTRATRAARGARAPDPAPASPSGKPAPADGGAKASPADARSFIGGVECGRGATGSPGEGGTARAGCLERYREKKRRRLFSNIIRYEKRKVNANNRPRIKGRFVRLAPTAPAPAGAAEAPGPGVDEAEPAEAACASDCDMREESEG</sequence>